<dbReference type="AlphaFoldDB" id="A0A438KN28"/>
<protein>
    <submittedName>
        <fullName evidence="2">Uncharacterized protein</fullName>
    </submittedName>
</protein>
<dbReference type="PANTHER" id="PTHR34427">
    <property type="entry name" value="DUF4283 DOMAIN PROTEIN"/>
    <property type="match status" value="1"/>
</dbReference>
<feature type="region of interest" description="Disordered" evidence="1">
    <location>
        <begin position="1"/>
        <end position="25"/>
    </location>
</feature>
<dbReference type="EMBL" id="QGNW01000003">
    <property type="protein sequence ID" value="RVX22613.1"/>
    <property type="molecule type" value="Genomic_DNA"/>
</dbReference>
<dbReference type="PANTHER" id="PTHR34427:SF5">
    <property type="entry name" value="DUF4283 DOMAIN-CONTAINING PROTEIN"/>
    <property type="match status" value="1"/>
</dbReference>
<reference evidence="2 3" key="1">
    <citation type="journal article" date="2018" name="PLoS Genet.">
        <title>Population sequencing reveals clonal diversity and ancestral inbreeding in the grapevine cultivar Chardonnay.</title>
        <authorList>
            <person name="Roach M.J."/>
            <person name="Johnson D.L."/>
            <person name="Bohlmann J."/>
            <person name="van Vuuren H.J."/>
            <person name="Jones S.J."/>
            <person name="Pretorius I.S."/>
            <person name="Schmidt S.A."/>
            <person name="Borneman A.R."/>
        </authorList>
    </citation>
    <scope>NUCLEOTIDE SEQUENCE [LARGE SCALE GENOMIC DNA]</scope>
    <source>
        <strain evidence="3">cv. Chardonnay</strain>
        <tissue evidence="2">Leaf</tissue>
    </source>
</reference>
<accession>A0A438KN28</accession>
<feature type="compositionally biased region" description="Basic and acidic residues" evidence="1">
    <location>
        <begin position="1"/>
        <end position="12"/>
    </location>
</feature>
<gene>
    <name evidence="2" type="ORF">CK203_012541</name>
</gene>
<evidence type="ECO:0000313" key="3">
    <source>
        <dbReference type="Proteomes" id="UP000288805"/>
    </source>
</evidence>
<dbReference type="Proteomes" id="UP000288805">
    <property type="component" value="Unassembled WGS sequence"/>
</dbReference>
<organism evidence="2 3">
    <name type="scientific">Vitis vinifera</name>
    <name type="common">Grape</name>
    <dbReference type="NCBI Taxonomy" id="29760"/>
    <lineage>
        <taxon>Eukaryota</taxon>
        <taxon>Viridiplantae</taxon>
        <taxon>Streptophyta</taxon>
        <taxon>Embryophyta</taxon>
        <taxon>Tracheophyta</taxon>
        <taxon>Spermatophyta</taxon>
        <taxon>Magnoliopsida</taxon>
        <taxon>eudicotyledons</taxon>
        <taxon>Gunneridae</taxon>
        <taxon>Pentapetalae</taxon>
        <taxon>rosids</taxon>
        <taxon>Vitales</taxon>
        <taxon>Vitaceae</taxon>
        <taxon>Viteae</taxon>
        <taxon>Vitis</taxon>
    </lineage>
</organism>
<evidence type="ECO:0000256" key="1">
    <source>
        <dbReference type="SAM" id="MobiDB-lite"/>
    </source>
</evidence>
<evidence type="ECO:0000313" key="2">
    <source>
        <dbReference type="EMBL" id="RVX22613.1"/>
    </source>
</evidence>
<comment type="caution">
    <text evidence="2">The sequence shown here is derived from an EMBL/GenBank/DDBJ whole genome shotgun (WGS) entry which is preliminary data.</text>
</comment>
<proteinExistence type="predicted"/>
<sequence>MSERLKGKRVGESAKGAQTSLPGSDSVVKVWPSCWKGLRPAFVSSLGCGRQEILLGRGEESKASGGKEYSIVEVETSSSVEIHNAVWLEIEKKVIVSNEEVERKSSPSSVERTPYPLRVEDAGEAEILGIPLHLWGKSLFKSLGEACGCFVAVDEDTSEHRFLQWARILVKVRGWNFSSSLQVVVGSTSYAIHLWWETLPWKSEVQPLQRCKGRGGGDEGVDGSHTPQRVAKVLSVKGTSRVSLDDPLFSAKGEKGTIPDLMEAVVGAETSLPPASDGLELSGGGSSELGQPAFLLGPEKDRCHSSSSTALASFEGPDPCASTPMVLVAILKPLADDALLEEVLRFQGTLSSSRTSWGEGPSSSSSSSLSSSLWASGFAVVGGDCRGSVLVKVRGDSLEMASPNALEKGVEAMKGPLSMELSRFKEFSSFLGMPLEGCDKEIRLLLTWNKEVFGNVPFKKSEAFSHVQLWDSKERDNPLAIEEAEVRKEALEEVRRNLLSKVKIKGVTLTDKEETKVGVCRAYQTLLTKNGDWRLSLGSLQFRVLGEERSRSLEEPFSEDEVFEALSSLSGDKEPGPNGFTLALWHFY</sequence>
<name>A0A438KN28_VITVI</name>